<feature type="compositionally biased region" description="Basic residues" evidence="1">
    <location>
        <begin position="40"/>
        <end position="63"/>
    </location>
</feature>
<dbReference type="EMBL" id="KK914490">
    <property type="protein sequence ID" value="KDP35318.1"/>
    <property type="molecule type" value="Genomic_DNA"/>
</dbReference>
<name>A0A067KK08_JATCU</name>
<organism evidence="2 3">
    <name type="scientific">Jatropha curcas</name>
    <name type="common">Barbados nut</name>
    <dbReference type="NCBI Taxonomy" id="180498"/>
    <lineage>
        <taxon>Eukaryota</taxon>
        <taxon>Viridiplantae</taxon>
        <taxon>Streptophyta</taxon>
        <taxon>Embryophyta</taxon>
        <taxon>Tracheophyta</taxon>
        <taxon>Spermatophyta</taxon>
        <taxon>Magnoliopsida</taxon>
        <taxon>eudicotyledons</taxon>
        <taxon>Gunneridae</taxon>
        <taxon>Pentapetalae</taxon>
        <taxon>rosids</taxon>
        <taxon>fabids</taxon>
        <taxon>Malpighiales</taxon>
        <taxon>Euphorbiaceae</taxon>
        <taxon>Crotonoideae</taxon>
        <taxon>Jatropheae</taxon>
        <taxon>Jatropha</taxon>
    </lineage>
</organism>
<proteinExistence type="predicted"/>
<feature type="region of interest" description="Disordered" evidence="1">
    <location>
        <begin position="36"/>
        <end position="87"/>
    </location>
</feature>
<accession>A0A067KK08</accession>
<reference evidence="2 3" key="1">
    <citation type="journal article" date="2014" name="PLoS ONE">
        <title>Global Analysis of Gene Expression Profiles in Physic Nut (Jatropha curcas L.) Seedlings Exposed to Salt Stress.</title>
        <authorList>
            <person name="Zhang L."/>
            <person name="Zhang C."/>
            <person name="Wu P."/>
            <person name="Chen Y."/>
            <person name="Li M."/>
            <person name="Jiang H."/>
            <person name="Wu G."/>
        </authorList>
    </citation>
    <scope>NUCLEOTIDE SEQUENCE [LARGE SCALE GENOMIC DNA]</scope>
    <source>
        <strain evidence="3">cv. GZQX0401</strain>
        <tissue evidence="2">Young leaves</tissue>
    </source>
</reference>
<protein>
    <submittedName>
        <fullName evidence="2">Uncharacterized protein</fullName>
    </submittedName>
</protein>
<evidence type="ECO:0000313" key="3">
    <source>
        <dbReference type="Proteomes" id="UP000027138"/>
    </source>
</evidence>
<gene>
    <name evidence="2" type="ORF">JCGZ_09477</name>
</gene>
<evidence type="ECO:0000256" key="1">
    <source>
        <dbReference type="SAM" id="MobiDB-lite"/>
    </source>
</evidence>
<dbReference type="AlphaFoldDB" id="A0A067KK08"/>
<evidence type="ECO:0000313" key="2">
    <source>
        <dbReference type="EMBL" id="KDP35318.1"/>
    </source>
</evidence>
<keyword evidence="3" id="KW-1185">Reference proteome</keyword>
<sequence length="171" mass="19533">MDPDRKFARVGSESSGCWWSEACWLERLEFLGSDANAGAGKKRKEKKRKERKKKKKKKKKKRGGAALMVRSRGAALEKKKKKKRGGAALMVRSRGAALEKKKKKKRGGAALMMRSRGAALEIKKRKGNFLDGLGRTDSIRFDSTQFFDFRLVFGFFNRFSVRFLTVFALKY</sequence>
<dbReference type="Proteomes" id="UP000027138">
    <property type="component" value="Unassembled WGS sequence"/>
</dbReference>